<dbReference type="PANTHER" id="PTHR38790:SF4">
    <property type="entry name" value="2EXR DOMAIN-CONTAINING PROTEIN"/>
    <property type="match status" value="1"/>
</dbReference>
<accession>A0A6A7AK85</accession>
<evidence type="ECO:0000313" key="1">
    <source>
        <dbReference type="EMBL" id="KAF2833656.1"/>
    </source>
</evidence>
<keyword evidence="2" id="KW-1185">Reference proteome</keyword>
<name>A0A6A7AK85_9PLEO</name>
<dbReference type="Proteomes" id="UP000799424">
    <property type="component" value="Unassembled WGS sequence"/>
</dbReference>
<protein>
    <submittedName>
        <fullName evidence="1">Uncharacterized protein</fullName>
    </submittedName>
</protein>
<dbReference type="EMBL" id="MU006216">
    <property type="protein sequence ID" value="KAF2833656.1"/>
    <property type="molecule type" value="Genomic_DNA"/>
</dbReference>
<reference evidence="1" key="1">
    <citation type="journal article" date="2020" name="Stud. Mycol.">
        <title>101 Dothideomycetes genomes: a test case for predicting lifestyles and emergence of pathogens.</title>
        <authorList>
            <person name="Haridas S."/>
            <person name="Albert R."/>
            <person name="Binder M."/>
            <person name="Bloem J."/>
            <person name="Labutti K."/>
            <person name="Salamov A."/>
            <person name="Andreopoulos B."/>
            <person name="Baker S."/>
            <person name="Barry K."/>
            <person name="Bills G."/>
            <person name="Bluhm B."/>
            <person name="Cannon C."/>
            <person name="Castanera R."/>
            <person name="Culley D."/>
            <person name="Daum C."/>
            <person name="Ezra D."/>
            <person name="Gonzalez J."/>
            <person name="Henrissat B."/>
            <person name="Kuo A."/>
            <person name="Liang C."/>
            <person name="Lipzen A."/>
            <person name="Lutzoni F."/>
            <person name="Magnuson J."/>
            <person name="Mondo S."/>
            <person name="Nolan M."/>
            <person name="Ohm R."/>
            <person name="Pangilinan J."/>
            <person name="Park H.-J."/>
            <person name="Ramirez L."/>
            <person name="Alfaro M."/>
            <person name="Sun H."/>
            <person name="Tritt A."/>
            <person name="Yoshinaga Y."/>
            <person name="Zwiers L.-H."/>
            <person name="Turgeon B."/>
            <person name="Goodwin S."/>
            <person name="Spatafora J."/>
            <person name="Crous P."/>
            <person name="Grigoriev I."/>
        </authorList>
    </citation>
    <scope>NUCLEOTIDE SEQUENCE</scope>
    <source>
        <strain evidence="1">CBS 113818</strain>
    </source>
</reference>
<gene>
    <name evidence="1" type="ORF">CC86DRAFT_461962</name>
</gene>
<organism evidence="1 2">
    <name type="scientific">Ophiobolus disseminans</name>
    <dbReference type="NCBI Taxonomy" id="1469910"/>
    <lineage>
        <taxon>Eukaryota</taxon>
        <taxon>Fungi</taxon>
        <taxon>Dikarya</taxon>
        <taxon>Ascomycota</taxon>
        <taxon>Pezizomycotina</taxon>
        <taxon>Dothideomycetes</taxon>
        <taxon>Pleosporomycetidae</taxon>
        <taxon>Pleosporales</taxon>
        <taxon>Pleosporineae</taxon>
        <taxon>Phaeosphaeriaceae</taxon>
        <taxon>Ophiobolus</taxon>
    </lineage>
</organism>
<dbReference type="AlphaFoldDB" id="A0A6A7AK85"/>
<dbReference type="OrthoDB" id="5413827at2759"/>
<dbReference type="PANTHER" id="PTHR38790">
    <property type="entry name" value="2EXR DOMAIN-CONTAINING PROTEIN-RELATED"/>
    <property type="match status" value="1"/>
</dbReference>
<evidence type="ECO:0000313" key="2">
    <source>
        <dbReference type="Proteomes" id="UP000799424"/>
    </source>
</evidence>
<proteinExistence type="predicted"/>
<sequence length="182" mass="20689">MADHQTIMAHNQRNSPLLRLPAELRNSIYQYALSSSKVVVHLPLGDPLYRGSRLPVSLRFLTTCRQIYHETRDIFWASATFEFRDHCHLHEFVEHIAAPKKTALITSIEINVATAYGFKNEVPAVKDSLPSLQRVHVQRPLKIGDSGTLNLLLVGLQKDATMQEVGATYGWSLNYSFDWLNM</sequence>